<gene>
    <name evidence="2" type="ORF">ACAOBT_LOCUS37167</name>
</gene>
<sequence length="145" mass="16549">MKSQNLIPKDEDDSEHELKIDEDNEQLNEEPEIKPHPMENKVFVWNDIMVPMDIEVDDSIYEYTEDKVDDNVSLDLSTRTQSPMDSESSFVGQEVSQPVSGVGTLLCPPMRRSQRMVMIFQWRSTRGSSNVRIAPSGHLQPPGML</sequence>
<organism evidence="2 3">
    <name type="scientific">Acanthoscelides obtectus</name>
    <name type="common">Bean weevil</name>
    <name type="synonym">Bruchus obtectus</name>
    <dbReference type="NCBI Taxonomy" id="200917"/>
    <lineage>
        <taxon>Eukaryota</taxon>
        <taxon>Metazoa</taxon>
        <taxon>Ecdysozoa</taxon>
        <taxon>Arthropoda</taxon>
        <taxon>Hexapoda</taxon>
        <taxon>Insecta</taxon>
        <taxon>Pterygota</taxon>
        <taxon>Neoptera</taxon>
        <taxon>Endopterygota</taxon>
        <taxon>Coleoptera</taxon>
        <taxon>Polyphaga</taxon>
        <taxon>Cucujiformia</taxon>
        <taxon>Chrysomeloidea</taxon>
        <taxon>Chrysomelidae</taxon>
        <taxon>Bruchinae</taxon>
        <taxon>Bruchini</taxon>
        <taxon>Acanthoscelides</taxon>
    </lineage>
</organism>
<evidence type="ECO:0000256" key="1">
    <source>
        <dbReference type="SAM" id="MobiDB-lite"/>
    </source>
</evidence>
<comment type="caution">
    <text evidence="2">The sequence shown here is derived from an EMBL/GenBank/DDBJ whole genome shotgun (WGS) entry which is preliminary data.</text>
</comment>
<evidence type="ECO:0000313" key="2">
    <source>
        <dbReference type="EMBL" id="CAH2019464.1"/>
    </source>
</evidence>
<dbReference type="OrthoDB" id="6417347at2759"/>
<dbReference type="Proteomes" id="UP001152888">
    <property type="component" value="Unassembled WGS sequence"/>
</dbReference>
<feature type="compositionally biased region" description="Polar residues" evidence="1">
    <location>
        <begin position="77"/>
        <end position="99"/>
    </location>
</feature>
<feature type="region of interest" description="Disordered" evidence="1">
    <location>
        <begin position="77"/>
        <end position="102"/>
    </location>
</feature>
<reference evidence="2" key="1">
    <citation type="submission" date="2022-03" db="EMBL/GenBank/DDBJ databases">
        <authorList>
            <person name="Sayadi A."/>
        </authorList>
    </citation>
    <scope>NUCLEOTIDE SEQUENCE</scope>
</reference>
<keyword evidence="3" id="KW-1185">Reference proteome</keyword>
<dbReference type="EMBL" id="CAKOFQ010010269">
    <property type="protein sequence ID" value="CAH2019464.1"/>
    <property type="molecule type" value="Genomic_DNA"/>
</dbReference>
<dbReference type="AlphaFoldDB" id="A0A9P0QG11"/>
<proteinExistence type="predicted"/>
<accession>A0A9P0QG11</accession>
<feature type="region of interest" description="Disordered" evidence="1">
    <location>
        <begin position="1"/>
        <end position="35"/>
    </location>
</feature>
<evidence type="ECO:0000313" key="3">
    <source>
        <dbReference type="Proteomes" id="UP001152888"/>
    </source>
</evidence>
<protein>
    <submittedName>
        <fullName evidence="2">Uncharacterized protein</fullName>
    </submittedName>
</protein>
<name>A0A9P0QG11_ACAOB</name>